<dbReference type="EMBL" id="JAMKFB020000017">
    <property type="protein sequence ID" value="KAL0170327.1"/>
    <property type="molecule type" value="Genomic_DNA"/>
</dbReference>
<protein>
    <recommendedName>
        <fullName evidence="4">Ankyrin</fullName>
    </recommendedName>
</protein>
<dbReference type="PANTHER" id="PTHR24116:SF1">
    <property type="entry name" value="KINASE D-INTERACTING SUBSTRATE OF 220 KDA ISOFORM X1"/>
    <property type="match status" value="1"/>
</dbReference>
<dbReference type="Pfam" id="PF12796">
    <property type="entry name" value="Ank_2"/>
    <property type="match status" value="1"/>
</dbReference>
<dbReference type="PRINTS" id="PR01415">
    <property type="entry name" value="ANKYRIN"/>
</dbReference>
<dbReference type="PROSITE" id="PS50297">
    <property type="entry name" value="ANK_REP_REGION"/>
    <property type="match status" value="2"/>
</dbReference>
<dbReference type="InterPro" id="IPR002110">
    <property type="entry name" value="Ankyrin_rpt"/>
</dbReference>
<dbReference type="InterPro" id="IPR036770">
    <property type="entry name" value="Ankyrin_rpt-contain_sf"/>
</dbReference>
<gene>
    <name evidence="2" type="ORF">M9458_034923</name>
</gene>
<dbReference type="Gene3D" id="1.25.40.20">
    <property type="entry name" value="Ankyrin repeat-containing domain"/>
    <property type="match status" value="1"/>
</dbReference>
<organism evidence="2 3">
    <name type="scientific">Cirrhinus mrigala</name>
    <name type="common">Mrigala</name>
    <dbReference type="NCBI Taxonomy" id="683832"/>
    <lineage>
        <taxon>Eukaryota</taxon>
        <taxon>Metazoa</taxon>
        <taxon>Chordata</taxon>
        <taxon>Craniata</taxon>
        <taxon>Vertebrata</taxon>
        <taxon>Euteleostomi</taxon>
        <taxon>Actinopterygii</taxon>
        <taxon>Neopterygii</taxon>
        <taxon>Teleostei</taxon>
        <taxon>Ostariophysi</taxon>
        <taxon>Cypriniformes</taxon>
        <taxon>Cyprinidae</taxon>
        <taxon>Labeoninae</taxon>
        <taxon>Labeonini</taxon>
        <taxon>Cirrhinus</taxon>
    </lineage>
</organism>
<feature type="non-terminal residue" evidence="2">
    <location>
        <position position="84"/>
    </location>
</feature>
<evidence type="ECO:0000313" key="3">
    <source>
        <dbReference type="Proteomes" id="UP001529510"/>
    </source>
</evidence>
<evidence type="ECO:0008006" key="4">
    <source>
        <dbReference type="Google" id="ProtNLM"/>
    </source>
</evidence>
<feature type="non-terminal residue" evidence="2">
    <location>
        <position position="1"/>
    </location>
</feature>
<dbReference type="InterPro" id="IPR052771">
    <property type="entry name" value="Neurotrophin_sig_adaptor"/>
</dbReference>
<comment type="caution">
    <text evidence="2">The sequence shown here is derived from an EMBL/GenBank/DDBJ whole genome shotgun (WGS) entry which is preliminary data.</text>
</comment>
<dbReference type="SUPFAM" id="SSF48403">
    <property type="entry name" value="Ankyrin repeat"/>
    <property type="match status" value="1"/>
</dbReference>
<evidence type="ECO:0000256" key="1">
    <source>
        <dbReference type="PROSITE-ProRule" id="PRU00023"/>
    </source>
</evidence>
<dbReference type="PANTHER" id="PTHR24116">
    <property type="entry name" value="KINASE D-INTERACTING SUBSTRATE OF 220 KDA"/>
    <property type="match status" value="1"/>
</dbReference>
<reference evidence="2 3" key="1">
    <citation type="submission" date="2024-05" db="EMBL/GenBank/DDBJ databases">
        <title>Genome sequencing and assembly of Indian major carp, Cirrhinus mrigala (Hamilton, 1822).</title>
        <authorList>
            <person name="Mohindra V."/>
            <person name="Chowdhury L.M."/>
            <person name="Lal K."/>
            <person name="Jena J.K."/>
        </authorList>
    </citation>
    <scope>NUCLEOTIDE SEQUENCE [LARGE SCALE GENOMIC DNA]</scope>
    <source>
        <strain evidence="2">CM1030</strain>
        <tissue evidence="2">Blood</tissue>
    </source>
</reference>
<accession>A0ABD0P8A6</accession>
<evidence type="ECO:0000313" key="2">
    <source>
        <dbReference type="EMBL" id="KAL0170327.1"/>
    </source>
</evidence>
<dbReference type="SMART" id="SM00248">
    <property type="entry name" value="ANK"/>
    <property type="match status" value="2"/>
</dbReference>
<feature type="repeat" description="ANK" evidence="1">
    <location>
        <begin position="52"/>
        <end position="84"/>
    </location>
</feature>
<proteinExistence type="predicted"/>
<dbReference type="AlphaFoldDB" id="A0ABD0P8A6"/>
<keyword evidence="1" id="KW-0040">ANK repeat</keyword>
<dbReference type="Proteomes" id="UP001529510">
    <property type="component" value="Unassembled WGS sequence"/>
</dbReference>
<feature type="repeat" description="ANK" evidence="1">
    <location>
        <begin position="19"/>
        <end position="51"/>
    </location>
</feature>
<name>A0ABD0P8A6_CIRMR</name>
<sequence length="84" mass="9158">WLCEVVLLRNPNMNMTDKDGNTALMIAAIEGYTEIVQDLLDAGTYVNIPDRSGDTVLIGAVRGGHVEIVRALLNKYADIDVKGQ</sequence>
<keyword evidence="3" id="KW-1185">Reference proteome</keyword>
<dbReference type="PROSITE" id="PS50088">
    <property type="entry name" value="ANK_REPEAT"/>
    <property type="match status" value="2"/>
</dbReference>